<keyword evidence="2" id="KW-0694">RNA-binding</keyword>
<accession>A0AAW1QDC5</accession>
<protein>
    <recommendedName>
        <fullName evidence="3">K Homology domain-containing protein</fullName>
    </recommendedName>
</protein>
<keyword evidence="1" id="KW-0677">Repeat</keyword>
<evidence type="ECO:0000259" key="3">
    <source>
        <dbReference type="SMART" id="SM00322"/>
    </source>
</evidence>
<dbReference type="Proteomes" id="UP001438707">
    <property type="component" value="Unassembled WGS sequence"/>
</dbReference>
<dbReference type="PANTHER" id="PTHR10288">
    <property type="entry name" value="KH DOMAIN CONTAINING RNA BINDING PROTEIN"/>
    <property type="match status" value="1"/>
</dbReference>
<sequence>MVQHSAVVECPKSMVGRVIGKGGETIKALQQYTGAVIQVDQSREPTRVTISGTTRALTLASSMVQDIVAGQFKGFAMLRSVARSSGQPKIETSPAIGHTNPVYVEGYGFVPPSQDTSALLGGHAGDSGLYQRRGGPAPSSMFGSSPLSQLARLRLEAVQPAAQQQLQQQLFAGLDHMPTPQYDTALQSQQLLQQLQLLLLQQQQQQQRAQQAISLSEAMPAGEIRLPSNLASADQPAADPSMLNNHFRPTSSPHALGNAGLLDKHLHIKTSPQHFESAFLPATLDSAAVDSRSDSVESSYSAFGLPAQAYGHSTIGGLAASSLPAVKTAQNSGLQRHEPLLLEDLVLKQGKYCAAFWNLALDENPC</sequence>
<dbReference type="InterPro" id="IPR036612">
    <property type="entry name" value="KH_dom_type_1_sf"/>
</dbReference>
<dbReference type="CDD" id="cd00105">
    <property type="entry name" value="KH-I"/>
    <property type="match status" value="1"/>
</dbReference>
<evidence type="ECO:0000313" key="5">
    <source>
        <dbReference type="Proteomes" id="UP001438707"/>
    </source>
</evidence>
<dbReference type="AlphaFoldDB" id="A0AAW1QDC5"/>
<evidence type="ECO:0000313" key="4">
    <source>
        <dbReference type="EMBL" id="KAK9819414.1"/>
    </source>
</evidence>
<organism evidence="4 5">
    <name type="scientific">Apatococcus lobatus</name>
    <dbReference type="NCBI Taxonomy" id="904363"/>
    <lineage>
        <taxon>Eukaryota</taxon>
        <taxon>Viridiplantae</taxon>
        <taxon>Chlorophyta</taxon>
        <taxon>core chlorophytes</taxon>
        <taxon>Trebouxiophyceae</taxon>
        <taxon>Chlorellales</taxon>
        <taxon>Chlorellaceae</taxon>
        <taxon>Apatococcus</taxon>
    </lineage>
</organism>
<gene>
    <name evidence="4" type="ORF">WJX74_001336</name>
</gene>
<evidence type="ECO:0000256" key="1">
    <source>
        <dbReference type="ARBA" id="ARBA00022737"/>
    </source>
</evidence>
<dbReference type="PROSITE" id="PS50084">
    <property type="entry name" value="KH_TYPE_1"/>
    <property type="match status" value="1"/>
</dbReference>
<dbReference type="InterPro" id="IPR004087">
    <property type="entry name" value="KH_dom"/>
</dbReference>
<dbReference type="InterPro" id="IPR004088">
    <property type="entry name" value="KH_dom_type_1"/>
</dbReference>
<dbReference type="Gene3D" id="3.30.1370.10">
    <property type="entry name" value="K Homology domain, type 1"/>
    <property type="match status" value="1"/>
</dbReference>
<dbReference type="SMART" id="SM00322">
    <property type="entry name" value="KH"/>
    <property type="match status" value="1"/>
</dbReference>
<dbReference type="Pfam" id="PF00013">
    <property type="entry name" value="KH_1"/>
    <property type="match status" value="1"/>
</dbReference>
<reference evidence="4 5" key="1">
    <citation type="journal article" date="2024" name="Nat. Commun.">
        <title>Phylogenomics reveals the evolutionary origins of lichenization in chlorophyte algae.</title>
        <authorList>
            <person name="Puginier C."/>
            <person name="Libourel C."/>
            <person name="Otte J."/>
            <person name="Skaloud P."/>
            <person name="Haon M."/>
            <person name="Grisel S."/>
            <person name="Petersen M."/>
            <person name="Berrin J.G."/>
            <person name="Delaux P.M."/>
            <person name="Dal Grande F."/>
            <person name="Keller J."/>
        </authorList>
    </citation>
    <scope>NUCLEOTIDE SEQUENCE [LARGE SCALE GENOMIC DNA]</scope>
    <source>
        <strain evidence="4 5">SAG 2145</strain>
    </source>
</reference>
<comment type="caution">
    <text evidence="4">The sequence shown here is derived from an EMBL/GenBank/DDBJ whole genome shotgun (WGS) entry which is preliminary data.</text>
</comment>
<dbReference type="SUPFAM" id="SSF54791">
    <property type="entry name" value="Eukaryotic type KH-domain (KH-domain type I)"/>
    <property type="match status" value="1"/>
</dbReference>
<feature type="domain" description="K Homology" evidence="3">
    <location>
        <begin position="2"/>
        <end position="69"/>
    </location>
</feature>
<dbReference type="GO" id="GO:0003723">
    <property type="term" value="F:RNA binding"/>
    <property type="evidence" value="ECO:0007669"/>
    <property type="project" value="UniProtKB-UniRule"/>
</dbReference>
<proteinExistence type="predicted"/>
<name>A0AAW1QDC5_9CHLO</name>
<dbReference type="EMBL" id="JALJOS010000047">
    <property type="protein sequence ID" value="KAK9819414.1"/>
    <property type="molecule type" value="Genomic_DNA"/>
</dbReference>
<keyword evidence="5" id="KW-1185">Reference proteome</keyword>
<evidence type="ECO:0000256" key="2">
    <source>
        <dbReference type="PROSITE-ProRule" id="PRU00117"/>
    </source>
</evidence>